<evidence type="ECO:0000256" key="1">
    <source>
        <dbReference type="ARBA" id="ARBA00023015"/>
    </source>
</evidence>
<dbReference type="SMART" id="SM00895">
    <property type="entry name" value="FCD"/>
    <property type="match status" value="1"/>
</dbReference>
<protein>
    <submittedName>
        <fullName evidence="6">FadR family transcriptional regulator</fullName>
    </submittedName>
</protein>
<feature type="compositionally biased region" description="Basic and acidic residues" evidence="4">
    <location>
        <begin position="1"/>
        <end position="10"/>
    </location>
</feature>
<dbReference type="InterPro" id="IPR011711">
    <property type="entry name" value="GntR_C"/>
</dbReference>
<dbReference type="InterPro" id="IPR000524">
    <property type="entry name" value="Tscrpt_reg_HTH_GntR"/>
</dbReference>
<evidence type="ECO:0000256" key="2">
    <source>
        <dbReference type="ARBA" id="ARBA00023125"/>
    </source>
</evidence>
<dbReference type="InterPro" id="IPR036388">
    <property type="entry name" value="WH-like_DNA-bd_sf"/>
</dbReference>
<dbReference type="OrthoDB" id="9028214at2"/>
<dbReference type="CDD" id="cd07377">
    <property type="entry name" value="WHTH_GntR"/>
    <property type="match status" value="1"/>
</dbReference>
<dbReference type="Gene3D" id="1.10.10.10">
    <property type="entry name" value="Winged helix-like DNA-binding domain superfamily/Winged helix DNA-binding domain"/>
    <property type="match status" value="1"/>
</dbReference>
<dbReference type="PROSITE" id="PS50949">
    <property type="entry name" value="HTH_GNTR"/>
    <property type="match status" value="1"/>
</dbReference>
<dbReference type="InterPro" id="IPR008920">
    <property type="entry name" value="TF_FadR/GntR_C"/>
</dbReference>
<proteinExistence type="predicted"/>
<dbReference type="Pfam" id="PF00392">
    <property type="entry name" value="GntR"/>
    <property type="match status" value="1"/>
</dbReference>
<dbReference type="SUPFAM" id="SSF46785">
    <property type="entry name" value="Winged helix' DNA-binding domain"/>
    <property type="match status" value="1"/>
</dbReference>
<keyword evidence="1" id="KW-0805">Transcription regulation</keyword>
<reference evidence="6 7" key="1">
    <citation type="submission" date="2019-01" db="EMBL/GenBank/DDBJ databases">
        <authorList>
            <person name="Chen W.-M."/>
        </authorList>
    </citation>
    <scope>NUCLEOTIDE SEQUENCE [LARGE SCALE GENOMIC DNA]</scope>
    <source>
        <strain evidence="6 7">FSY-9</strain>
    </source>
</reference>
<accession>A0A3S2V507</accession>
<dbReference type="SUPFAM" id="SSF48008">
    <property type="entry name" value="GntR ligand-binding domain-like"/>
    <property type="match status" value="1"/>
</dbReference>
<dbReference type="AlphaFoldDB" id="A0A3S2V507"/>
<dbReference type="InterPro" id="IPR036390">
    <property type="entry name" value="WH_DNA-bd_sf"/>
</dbReference>
<evidence type="ECO:0000256" key="4">
    <source>
        <dbReference type="SAM" id="MobiDB-lite"/>
    </source>
</evidence>
<dbReference type="PANTHER" id="PTHR43537">
    <property type="entry name" value="TRANSCRIPTIONAL REGULATOR, GNTR FAMILY"/>
    <property type="match status" value="1"/>
</dbReference>
<dbReference type="EMBL" id="SACO01000013">
    <property type="protein sequence ID" value="RVU03640.1"/>
    <property type="molecule type" value="Genomic_DNA"/>
</dbReference>
<dbReference type="Gene3D" id="1.20.120.530">
    <property type="entry name" value="GntR ligand-binding domain-like"/>
    <property type="match status" value="1"/>
</dbReference>
<name>A0A3S2V507_9SPHN</name>
<gene>
    <name evidence="6" type="ORF">EOE18_15075</name>
</gene>
<dbReference type="Pfam" id="PF07729">
    <property type="entry name" value="FCD"/>
    <property type="match status" value="1"/>
</dbReference>
<keyword evidence="2" id="KW-0238">DNA-binding</keyword>
<comment type="caution">
    <text evidence="6">The sequence shown here is derived from an EMBL/GenBank/DDBJ whole genome shotgun (WGS) entry which is preliminary data.</text>
</comment>
<keyword evidence="7" id="KW-1185">Reference proteome</keyword>
<dbReference type="SMART" id="SM00345">
    <property type="entry name" value="HTH_GNTR"/>
    <property type="match status" value="1"/>
</dbReference>
<keyword evidence="3" id="KW-0804">Transcription</keyword>
<evidence type="ECO:0000313" key="6">
    <source>
        <dbReference type="EMBL" id="RVU03640.1"/>
    </source>
</evidence>
<evidence type="ECO:0000259" key="5">
    <source>
        <dbReference type="PROSITE" id="PS50949"/>
    </source>
</evidence>
<sequence>MDVPRIKKNADAAPSRRRRKSEGLRIHQAIACKLGSQILTGHYPPGANLGGEIDASEKLGVSRTAYREAIRILIAKGLVDSRPKAGTHVLPRRRWNLLDPDILAWMFSESPDEEFVRDLFELRGIIEPEAAALAALRASDDHLNAMEDALDGMRRYGLAKPEGQAADQEFHSAILDAAGNRALTSLVGSVGAAVRWTTYFKQNLSPHPRNSLPEHEAVFHAIAARDAEAARRSMAHLLLLARGDLVEIIA</sequence>
<dbReference type="PANTHER" id="PTHR43537:SF44">
    <property type="entry name" value="GNTR FAMILY REGULATORY PROTEIN"/>
    <property type="match status" value="1"/>
</dbReference>
<dbReference type="Proteomes" id="UP000282837">
    <property type="component" value="Unassembled WGS sequence"/>
</dbReference>
<feature type="region of interest" description="Disordered" evidence="4">
    <location>
        <begin position="1"/>
        <end position="23"/>
    </location>
</feature>
<organism evidence="6 7">
    <name type="scientific">Novosphingobium umbonatum</name>
    <dbReference type="NCBI Taxonomy" id="1908524"/>
    <lineage>
        <taxon>Bacteria</taxon>
        <taxon>Pseudomonadati</taxon>
        <taxon>Pseudomonadota</taxon>
        <taxon>Alphaproteobacteria</taxon>
        <taxon>Sphingomonadales</taxon>
        <taxon>Sphingomonadaceae</taxon>
        <taxon>Novosphingobium</taxon>
    </lineage>
</organism>
<dbReference type="GO" id="GO:0003677">
    <property type="term" value="F:DNA binding"/>
    <property type="evidence" value="ECO:0007669"/>
    <property type="project" value="UniProtKB-KW"/>
</dbReference>
<evidence type="ECO:0000256" key="3">
    <source>
        <dbReference type="ARBA" id="ARBA00023163"/>
    </source>
</evidence>
<evidence type="ECO:0000313" key="7">
    <source>
        <dbReference type="Proteomes" id="UP000282837"/>
    </source>
</evidence>
<feature type="domain" description="HTH gntR-type" evidence="5">
    <location>
        <begin position="24"/>
        <end position="92"/>
    </location>
</feature>
<dbReference type="GO" id="GO:0003700">
    <property type="term" value="F:DNA-binding transcription factor activity"/>
    <property type="evidence" value="ECO:0007669"/>
    <property type="project" value="InterPro"/>
</dbReference>
<dbReference type="RefSeq" id="WP_127711013.1">
    <property type="nucleotide sequence ID" value="NZ_SACO01000013.1"/>
</dbReference>